<feature type="domain" description="Fibronectin type-III" evidence="2">
    <location>
        <begin position="30"/>
        <end position="99"/>
    </location>
</feature>
<dbReference type="Proteomes" id="UP001189619">
    <property type="component" value="Chromosome"/>
</dbReference>
<dbReference type="AlphaFoldDB" id="A0AA48RHD4"/>
<protein>
    <submittedName>
        <fullName evidence="3">DUF3238 domain-containing protein</fullName>
    </submittedName>
</protein>
<dbReference type="InterPro" id="IPR036116">
    <property type="entry name" value="FN3_sf"/>
</dbReference>
<dbReference type="SMART" id="SM00060">
    <property type="entry name" value="FN3"/>
    <property type="match status" value="1"/>
</dbReference>
<dbReference type="InterPro" id="IPR003961">
    <property type="entry name" value="FN3_dom"/>
</dbReference>
<evidence type="ECO:0000313" key="3">
    <source>
        <dbReference type="EMBL" id="CAJ1002210.1"/>
    </source>
</evidence>
<dbReference type="InterPro" id="IPR013783">
    <property type="entry name" value="Ig-like_fold"/>
</dbReference>
<proteinExistence type="predicted"/>
<feature type="signal peptide" evidence="1">
    <location>
        <begin position="1"/>
        <end position="23"/>
    </location>
</feature>
<dbReference type="KEGG" id="bayd:BSPP4475_07785"/>
<dbReference type="CDD" id="cd00063">
    <property type="entry name" value="FN3"/>
    <property type="match status" value="1"/>
</dbReference>
<dbReference type="EMBL" id="OY569118">
    <property type="protein sequence ID" value="CAJ1002210.1"/>
    <property type="molecule type" value="Genomic_DNA"/>
</dbReference>
<dbReference type="SUPFAM" id="SSF49265">
    <property type="entry name" value="Fibronectin type III"/>
    <property type="match status" value="1"/>
</dbReference>
<organism evidence="3 4">
    <name type="scientific">Brevibacillus aydinogluensis</name>
    <dbReference type="NCBI Taxonomy" id="927786"/>
    <lineage>
        <taxon>Bacteria</taxon>
        <taxon>Bacillati</taxon>
        <taxon>Bacillota</taxon>
        <taxon>Bacilli</taxon>
        <taxon>Bacillales</taxon>
        <taxon>Paenibacillaceae</taxon>
        <taxon>Brevibacillus</taxon>
    </lineage>
</organism>
<gene>
    <name evidence="3" type="ORF">BSPP4475_07785</name>
</gene>
<sequence>MKKALLSSLVVMSTLFAPVNVFAYENFNYEEFINDVKIETEERKITISWSEIPGAVEYKIYQGESEVYSGTKVNFTHDNLEPGKPYKYNLIAVDSEGESIANIILKTKTNESEGLIANSSSRFPIKEVNVSTISNGEYIKFDWNDISQIEEYDVIKNGELIESINESVFNDKLDGKKERIVYEFLGKIPVDEQEKKIRLSQIEENLGEIGSDNKNTEDLLYDYVSIIKIIDKKKYETDSVSINADDGGDSVDNVKIRYTTFIADRYVENPVPYALRLTGDDWEEEVEYFGGDNRDFAVVHSRYRTQINIEADFTDEDIDLDKDVGTSKFYDENKNLIQTAKASASGIKMISDDITQDEAYFRIDHEVGIPYLEDSDEFTPPAIDYEFTAYLYREDGEFEIDGWHDGAPSHEMYISFDDYAYDELFTHDLYDFWYLFSVTPKYYFDISN</sequence>
<accession>A0AA48RHD4</accession>
<dbReference type="Pfam" id="PF11579">
    <property type="entry name" value="DUF3238"/>
    <property type="match status" value="1"/>
</dbReference>
<dbReference type="Gene3D" id="2.60.40.10">
    <property type="entry name" value="Immunoglobulins"/>
    <property type="match status" value="1"/>
</dbReference>
<name>A0AA48RHD4_9BACL</name>
<keyword evidence="1" id="KW-0732">Signal</keyword>
<evidence type="ECO:0000313" key="4">
    <source>
        <dbReference type="Proteomes" id="UP001189619"/>
    </source>
</evidence>
<dbReference type="RefSeq" id="WP_029098737.1">
    <property type="nucleotide sequence ID" value="NZ_OY569118.1"/>
</dbReference>
<evidence type="ECO:0000256" key="1">
    <source>
        <dbReference type="SAM" id="SignalP"/>
    </source>
</evidence>
<feature type="chain" id="PRO_5041288389" evidence="1">
    <location>
        <begin position="24"/>
        <end position="448"/>
    </location>
</feature>
<dbReference type="InterPro" id="IPR021631">
    <property type="entry name" value="DUF3238"/>
</dbReference>
<keyword evidence="4" id="KW-1185">Reference proteome</keyword>
<evidence type="ECO:0000259" key="2">
    <source>
        <dbReference type="SMART" id="SM00060"/>
    </source>
</evidence>
<reference evidence="3" key="1">
    <citation type="submission" date="2023-07" db="EMBL/GenBank/DDBJ databases">
        <authorList>
            <person name="Ivanov I."/>
            <person name="Teneva D."/>
            <person name="Stoikov I."/>
        </authorList>
    </citation>
    <scope>NUCLEOTIDE SEQUENCE</scope>
    <source>
        <strain evidence="3">4475</strain>
    </source>
</reference>